<organism evidence="1 2">
    <name type="scientific">Galerina marginata (strain CBS 339.88)</name>
    <dbReference type="NCBI Taxonomy" id="685588"/>
    <lineage>
        <taxon>Eukaryota</taxon>
        <taxon>Fungi</taxon>
        <taxon>Dikarya</taxon>
        <taxon>Basidiomycota</taxon>
        <taxon>Agaricomycotina</taxon>
        <taxon>Agaricomycetes</taxon>
        <taxon>Agaricomycetidae</taxon>
        <taxon>Agaricales</taxon>
        <taxon>Agaricineae</taxon>
        <taxon>Strophariaceae</taxon>
        <taxon>Galerina</taxon>
    </lineage>
</organism>
<dbReference type="AlphaFoldDB" id="A0A067TUU0"/>
<evidence type="ECO:0000313" key="2">
    <source>
        <dbReference type="Proteomes" id="UP000027222"/>
    </source>
</evidence>
<dbReference type="STRING" id="685588.A0A067TUU0"/>
<evidence type="ECO:0000313" key="1">
    <source>
        <dbReference type="EMBL" id="KDR86107.1"/>
    </source>
</evidence>
<dbReference type="OrthoDB" id="3365698at2759"/>
<accession>A0A067TUU0</accession>
<reference evidence="2" key="1">
    <citation type="journal article" date="2014" name="Proc. Natl. Acad. Sci. U.S.A.">
        <title>Extensive sampling of basidiomycete genomes demonstrates inadequacy of the white-rot/brown-rot paradigm for wood decay fungi.</title>
        <authorList>
            <person name="Riley R."/>
            <person name="Salamov A.A."/>
            <person name="Brown D.W."/>
            <person name="Nagy L.G."/>
            <person name="Floudas D."/>
            <person name="Held B.W."/>
            <person name="Levasseur A."/>
            <person name="Lombard V."/>
            <person name="Morin E."/>
            <person name="Otillar R."/>
            <person name="Lindquist E.A."/>
            <person name="Sun H."/>
            <person name="LaButti K.M."/>
            <person name="Schmutz J."/>
            <person name="Jabbour D."/>
            <person name="Luo H."/>
            <person name="Baker S.E."/>
            <person name="Pisabarro A.G."/>
            <person name="Walton J.D."/>
            <person name="Blanchette R.A."/>
            <person name="Henrissat B."/>
            <person name="Martin F."/>
            <person name="Cullen D."/>
            <person name="Hibbett D.S."/>
            <person name="Grigoriev I.V."/>
        </authorList>
    </citation>
    <scope>NUCLEOTIDE SEQUENCE [LARGE SCALE GENOMIC DNA]</scope>
    <source>
        <strain evidence="2">CBS 339.88</strain>
    </source>
</reference>
<dbReference type="HOGENOM" id="CLU_018544_14_1_1"/>
<dbReference type="EMBL" id="KL142367">
    <property type="protein sequence ID" value="KDR86107.1"/>
    <property type="molecule type" value="Genomic_DNA"/>
</dbReference>
<name>A0A067TUU0_GALM3</name>
<keyword evidence="2" id="KW-1185">Reference proteome</keyword>
<gene>
    <name evidence="1" type="ORF">GALMADRAFT_402807</name>
</gene>
<proteinExistence type="predicted"/>
<protein>
    <submittedName>
        <fullName evidence="1">Uncharacterized protein</fullName>
    </submittedName>
</protein>
<dbReference type="Proteomes" id="UP000027222">
    <property type="component" value="Unassembled WGS sequence"/>
</dbReference>
<sequence>MSWQSTSCRLPHDPCTLQDGKPCPACSDAAEIELQIAETEKSLAALKSRRFTIRSEMNRIHSSIILKIPPEIFSNIFIHCLTISIIDRSIHSPNSKKGFSPLLLGAVCKLWRRIAWSTPQLWRSISVDLSGPHISTVVELAKQWLIRSGQMPLSVRLLCRPPGTATKLFEIIDKEDVRALLAVLSHSSGRWRNLDLSIPPRLMRHINSAPRYVYPLESLFLDFNPALQSLDGSSFDLGQTNINYGNLTHVNLHFLDIHACAHILHRAPRLIHCKLFNIFQVRELPLPIEHAHLRSLSFQRKSYTSYSSGDFILSLIIPLSLEELDYEVSRGADANLCLANLLAHSSHSLKRLILKNIRTSSWDPEQLAQASSLTYLRLETDRFAGRELYAGRLNKLFDELSFSIRDPTQTLLFLPHLEVLEIASSLDQFTWSNVYTIFDRHYTAPTDPSQEELQTHHVPTRRPLRRLSIEVYRSSLEYKYIDLDHVQHFKSLIAKGYDIQFFCSVVENGKEVPEDLLFLSAGRCEGIFDLDDL</sequence>